<dbReference type="SMART" id="SM00380">
    <property type="entry name" value="AP2"/>
    <property type="match status" value="1"/>
</dbReference>
<dbReference type="GeneID" id="110800338"/>
<keyword evidence="10" id="KW-1185">Reference proteome</keyword>
<dbReference type="PROSITE" id="PS51032">
    <property type="entry name" value="AP2_ERF"/>
    <property type="match status" value="1"/>
</dbReference>
<keyword evidence="5" id="KW-0804">Transcription</keyword>
<dbReference type="KEGG" id="soe:110800338"/>
<dbReference type="GO" id="GO:0003700">
    <property type="term" value="F:DNA-binding transcription factor activity"/>
    <property type="evidence" value="ECO:0007669"/>
    <property type="project" value="InterPro"/>
</dbReference>
<feature type="compositionally biased region" description="Low complexity" evidence="8">
    <location>
        <begin position="19"/>
        <end position="42"/>
    </location>
</feature>
<comment type="subcellular location">
    <subcellularLocation>
        <location evidence="1">Nucleus</location>
    </subcellularLocation>
</comment>
<dbReference type="CDD" id="cd00018">
    <property type="entry name" value="AP2"/>
    <property type="match status" value="1"/>
</dbReference>
<dbReference type="GO" id="GO:0005634">
    <property type="term" value="C:nucleus"/>
    <property type="evidence" value="ECO:0007669"/>
    <property type="project" value="UniProtKB-SubCell"/>
</dbReference>
<dbReference type="AlphaFoldDB" id="A0A9R0J4R0"/>
<dbReference type="OrthoDB" id="1932364at2759"/>
<dbReference type="GO" id="GO:0003677">
    <property type="term" value="F:DNA binding"/>
    <property type="evidence" value="ECO:0007669"/>
    <property type="project" value="UniProtKB-KW"/>
</dbReference>
<feature type="domain" description="AP2/ERF" evidence="9">
    <location>
        <begin position="92"/>
        <end position="149"/>
    </location>
</feature>
<protein>
    <submittedName>
        <fullName evidence="11">Ethylene-responsive transcription factor ERF043</fullName>
    </submittedName>
</protein>
<feature type="compositionally biased region" description="Basic and acidic residues" evidence="8">
    <location>
        <begin position="47"/>
        <end position="61"/>
    </location>
</feature>
<feature type="region of interest" description="Disordered" evidence="8">
    <location>
        <begin position="185"/>
        <end position="231"/>
    </location>
</feature>
<dbReference type="RefSeq" id="XP_021861342.1">
    <property type="nucleotide sequence ID" value="XM_022005650.2"/>
</dbReference>
<gene>
    <name evidence="11" type="primary">LOC110800338</name>
</gene>
<organism evidence="10 11">
    <name type="scientific">Spinacia oleracea</name>
    <name type="common">Spinach</name>
    <dbReference type="NCBI Taxonomy" id="3562"/>
    <lineage>
        <taxon>Eukaryota</taxon>
        <taxon>Viridiplantae</taxon>
        <taxon>Streptophyta</taxon>
        <taxon>Embryophyta</taxon>
        <taxon>Tracheophyta</taxon>
        <taxon>Spermatophyta</taxon>
        <taxon>Magnoliopsida</taxon>
        <taxon>eudicotyledons</taxon>
        <taxon>Gunneridae</taxon>
        <taxon>Pentapetalae</taxon>
        <taxon>Caryophyllales</taxon>
        <taxon>Chenopodiaceae</taxon>
        <taxon>Chenopodioideae</taxon>
        <taxon>Anserineae</taxon>
        <taxon>Spinacia</taxon>
    </lineage>
</organism>
<keyword evidence="4" id="KW-0010">Activator</keyword>
<evidence type="ECO:0000256" key="2">
    <source>
        <dbReference type="ARBA" id="ARBA00023015"/>
    </source>
</evidence>
<comment type="similarity">
    <text evidence="7">Belongs to the AP2/ERF transcription factor family. ERF subfamily.</text>
</comment>
<evidence type="ECO:0000256" key="8">
    <source>
        <dbReference type="SAM" id="MobiDB-lite"/>
    </source>
</evidence>
<dbReference type="Gene3D" id="3.30.730.10">
    <property type="entry name" value="AP2/ERF domain"/>
    <property type="match status" value="1"/>
</dbReference>
<reference evidence="11" key="2">
    <citation type="submission" date="2025-08" db="UniProtKB">
        <authorList>
            <consortium name="RefSeq"/>
        </authorList>
    </citation>
    <scope>IDENTIFICATION</scope>
    <source>
        <tissue evidence="11">Leaf</tissue>
    </source>
</reference>
<reference evidence="10" key="1">
    <citation type="journal article" date="2021" name="Nat. Commun.">
        <title>Genomic analyses provide insights into spinach domestication and the genetic basis of agronomic traits.</title>
        <authorList>
            <person name="Cai X."/>
            <person name="Sun X."/>
            <person name="Xu C."/>
            <person name="Sun H."/>
            <person name="Wang X."/>
            <person name="Ge C."/>
            <person name="Zhang Z."/>
            <person name="Wang Q."/>
            <person name="Fei Z."/>
            <person name="Jiao C."/>
            <person name="Wang Q."/>
        </authorList>
    </citation>
    <scope>NUCLEOTIDE SEQUENCE [LARGE SCALE GENOMIC DNA]</scope>
    <source>
        <strain evidence="10">cv. Varoflay</strain>
    </source>
</reference>
<dbReference type="PRINTS" id="PR00367">
    <property type="entry name" value="ETHRSPELEMNT"/>
</dbReference>
<evidence type="ECO:0000256" key="1">
    <source>
        <dbReference type="ARBA" id="ARBA00004123"/>
    </source>
</evidence>
<keyword evidence="3" id="KW-0238">DNA-binding</keyword>
<evidence type="ECO:0000256" key="5">
    <source>
        <dbReference type="ARBA" id="ARBA00023163"/>
    </source>
</evidence>
<evidence type="ECO:0000313" key="10">
    <source>
        <dbReference type="Proteomes" id="UP000813463"/>
    </source>
</evidence>
<feature type="compositionally biased region" description="Basic and acidic residues" evidence="8">
    <location>
        <begin position="71"/>
        <end position="92"/>
    </location>
</feature>
<proteinExistence type="inferred from homology"/>
<name>A0A9R0J4R0_SPIOL</name>
<keyword evidence="2" id="KW-0805">Transcription regulation</keyword>
<evidence type="ECO:0000256" key="6">
    <source>
        <dbReference type="ARBA" id="ARBA00023242"/>
    </source>
</evidence>
<accession>A0A9R0J4R0</accession>
<dbReference type="InterPro" id="IPR036955">
    <property type="entry name" value="AP2/ERF_dom_sf"/>
</dbReference>
<evidence type="ECO:0000256" key="3">
    <source>
        <dbReference type="ARBA" id="ARBA00023125"/>
    </source>
</evidence>
<dbReference type="PANTHER" id="PTHR31985">
    <property type="entry name" value="ETHYLENE-RESPONSIVE TRANSCRIPTION FACTOR ERF042-RELATED"/>
    <property type="match status" value="1"/>
</dbReference>
<dbReference type="InterPro" id="IPR001471">
    <property type="entry name" value="AP2/ERF_dom"/>
</dbReference>
<dbReference type="SUPFAM" id="SSF54171">
    <property type="entry name" value="DNA-binding domain"/>
    <property type="match status" value="1"/>
</dbReference>
<feature type="region of interest" description="Disordered" evidence="8">
    <location>
        <begin position="19"/>
        <end position="92"/>
    </location>
</feature>
<evidence type="ECO:0000256" key="7">
    <source>
        <dbReference type="ARBA" id="ARBA00024343"/>
    </source>
</evidence>
<evidence type="ECO:0000256" key="4">
    <source>
        <dbReference type="ARBA" id="ARBA00023159"/>
    </source>
</evidence>
<dbReference type="InterPro" id="IPR051032">
    <property type="entry name" value="AP2/ERF_TF_ERF_subfamily"/>
</dbReference>
<dbReference type="Proteomes" id="UP000813463">
    <property type="component" value="Chromosome 2"/>
</dbReference>
<feature type="compositionally biased region" description="Low complexity" evidence="8">
    <location>
        <begin position="186"/>
        <end position="211"/>
    </location>
</feature>
<sequence length="284" mass="31248">MEPQNQTLDIFFHSLSKSSSITSTTTTTTTTTSTSSSSVSSSPFLGVDKKCKGSKRVRLDPNENNNNNDNHNNDDHDHDDDGNNQKDGHDLMYRGVRKRSWGKWVSEIREPKKKSRIWLGTYPTAQMAARAHDVAALAIKGDNAFLNFPALAHLLPRPASTCPKDIQAAAAKAAEAELISCPAAASSSSSCSTNVSSSSSEESNVEWSSSVGPTRVHDDHHHHHHHHNVVDDDESLFDLPDLVIEDKTQRIGGYFSHSTWQLAQGEPMIFGLDDDQQLNCLWMG</sequence>
<evidence type="ECO:0000313" key="11">
    <source>
        <dbReference type="RefSeq" id="XP_021861342.1"/>
    </source>
</evidence>
<dbReference type="Pfam" id="PF00847">
    <property type="entry name" value="AP2"/>
    <property type="match status" value="1"/>
</dbReference>
<dbReference type="InterPro" id="IPR016177">
    <property type="entry name" value="DNA-bd_dom_sf"/>
</dbReference>
<dbReference type="PANTHER" id="PTHR31985:SF300">
    <property type="entry name" value="ETHYLENE-RESPONSIVE TRANSCRIPTION FACTOR ERF035"/>
    <property type="match status" value="1"/>
</dbReference>
<keyword evidence="6" id="KW-0539">Nucleus</keyword>
<evidence type="ECO:0000259" key="9">
    <source>
        <dbReference type="PROSITE" id="PS51032"/>
    </source>
</evidence>
<dbReference type="FunFam" id="3.30.730.10:FF:000001">
    <property type="entry name" value="Ethylene-responsive transcription factor 2"/>
    <property type="match status" value="1"/>
</dbReference>